<dbReference type="Proteomes" id="UP001154282">
    <property type="component" value="Unassembled WGS sequence"/>
</dbReference>
<reference evidence="1" key="1">
    <citation type="submission" date="2022-08" db="EMBL/GenBank/DDBJ databases">
        <authorList>
            <person name="Gutierrez-Valencia J."/>
        </authorList>
    </citation>
    <scope>NUCLEOTIDE SEQUENCE</scope>
</reference>
<protein>
    <submittedName>
        <fullName evidence="1">Uncharacterized protein</fullName>
    </submittedName>
</protein>
<keyword evidence="2" id="KW-1185">Reference proteome</keyword>
<proteinExistence type="predicted"/>
<evidence type="ECO:0000313" key="2">
    <source>
        <dbReference type="Proteomes" id="UP001154282"/>
    </source>
</evidence>
<accession>A0AAV0MER7</accession>
<organism evidence="1 2">
    <name type="scientific">Linum tenue</name>
    <dbReference type="NCBI Taxonomy" id="586396"/>
    <lineage>
        <taxon>Eukaryota</taxon>
        <taxon>Viridiplantae</taxon>
        <taxon>Streptophyta</taxon>
        <taxon>Embryophyta</taxon>
        <taxon>Tracheophyta</taxon>
        <taxon>Spermatophyta</taxon>
        <taxon>Magnoliopsida</taxon>
        <taxon>eudicotyledons</taxon>
        <taxon>Gunneridae</taxon>
        <taxon>Pentapetalae</taxon>
        <taxon>rosids</taxon>
        <taxon>fabids</taxon>
        <taxon>Malpighiales</taxon>
        <taxon>Linaceae</taxon>
        <taxon>Linum</taxon>
    </lineage>
</organism>
<dbReference type="AlphaFoldDB" id="A0AAV0MER7"/>
<gene>
    <name evidence="1" type="ORF">LITE_LOCUS28210</name>
</gene>
<evidence type="ECO:0000313" key="1">
    <source>
        <dbReference type="EMBL" id="CAI0444708.1"/>
    </source>
</evidence>
<name>A0AAV0MER7_9ROSI</name>
<dbReference type="EMBL" id="CAMGYJ010000007">
    <property type="protein sequence ID" value="CAI0444708.1"/>
    <property type="molecule type" value="Genomic_DNA"/>
</dbReference>
<sequence>MAAANVVRCVWFEFDSSCALVLQTVFVASRMTGFNSIKELKL</sequence>
<comment type="caution">
    <text evidence="1">The sequence shown here is derived from an EMBL/GenBank/DDBJ whole genome shotgun (WGS) entry which is preliminary data.</text>
</comment>